<accession>A0A2T4Z747</accession>
<dbReference type="OrthoDB" id="1684419at2"/>
<evidence type="ECO:0000313" key="2">
    <source>
        <dbReference type="Proteomes" id="UP000241639"/>
    </source>
</evidence>
<comment type="caution">
    <text evidence="1">The sequence shown here is derived from an EMBL/GenBank/DDBJ whole genome shotgun (WGS) entry which is preliminary data.</text>
</comment>
<proteinExistence type="predicted"/>
<sequence>MQPMVEFCLSRLTPDVLKVKEELERDPEIEVLESPCLGNCELCAQTPYAMVNGEIVTGETQQELLANIYAEIEKQQKQMEDLFDLL</sequence>
<dbReference type="Proteomes" id="UP000241639">
    <property type="component" value="Unassembled WGS sequence"/>
</dbReference>
<evidence type="ECO:0000313" key="1">
    <source>
        <dbReference type="EMBL" id="PTM57728.1"/>
    </source>
</evidence>
<dbReference type="EMBL" id="PZZP01000001">
    <property type="protein sequence ID" value="PTM57728.1"/>
    <property type="molecule type" value="Genomic_DNA"/>
</dbReference>
<dbReference type="Pfam" id="PF07293">
    <property type="entry name" value="DUF1450"/>
    <property type="match status" value="1"/>
</dbReference>
<dbReference type="AlphaFoldDB" id="A0A2T4Z747"/>
<dbReference type="NCBIfam" id="NF010190">
    <property type="entry name" value="PRK13669.1"/>
    <property type="match status" value="1"/>
</dbReference>
<dbReference type="Gene3D" id="3.40.30.10">
    <property type="entry name" value="Glutaredoxin"/>
    <property type="match status" value="1"/>
</dbReference>
<organism evidence="1 2">
    <name type="scientific">Desmospora activa DSM 45169</name>
    <dbReference type="NCBI Taxonomy" id="1121389"/>
    <lineage>
        <taxon>Bacteria</taxon>
        <taxon>Bacillati</taxon>
        <taxon>Bacillota</taxon>
        <taxon>Bacilli</taxon>
        <taxon>Bacillales</taxon>
        <taxon>Thermoactinomycetaceae</taxon>
        <taxon>Desmospora</taxon>
    </lineage>
</organism>
<dbReference type="RefSeq" id="WP_107724606.1">
    <property type="nucleotide sequence ID" value="NZ_PZZP01000001.1"/>
</dbReference>
<reference evidence="1 2" key="1">
    <citation type="submission" date="2018-04" db="EMBL/GenBank/DDBJ databases">
        <title>Genomic Encyclopedia of Archaeal and Bacterial Type Strains, Phase II (KMG-II): from individual species to whole genera.</title>
        <authorList>
            <person name="Goeker M."/>
        </authorList>
    </citation>
    <scope>NUCLEOTIDE SEQUENCE [LARGE SCALE GENOMIC DNA]</scope>
    <source>
        <strain evidence="1 2">DSM 45169</strain>
    </source>
</reference>
<gene>
    <name evidence="1" type="ORF">C8J48_0280</name>
</gene>
<protein>
    <submittedName>
        <fullName evidence="1">Uncharacterized protein YuzB (UPF0349 family)</fullName>
    </submittedName>
</protein>
<dbReference type="InterPro" id="IPR009910">
    <property type="entry name" value="DUF1450"/>
</dbReference>
<name>A0A2T4Z747_9BACL</name>
<keyword evidence="2" id="KW-1185">Reference proteome</keyword>